<keyword evidence="2 10" id="KW-0444">Lipid biosynthesis</keyword>
<dbReference type="Pfam" id="PF02660">
    <property type="entry name" value="G3P_acyltransf"/>
    <property type="match status" value="1"/>
</dbReference>
<proteinExistence type="inferred from homology"/>
<dbReference type="PANTHER" id="PTHR30309:SF0">
    <property type="entry name" value="GLYCEROL-3-PHOSPHATE ACYLTRANSFERASE-RELATED"/>
    <property type="match status" value="1"/>
</dbReference>
<accession>A0AAE3D8I8</accession>
<dbReference type="HAMAP" id="MF_01043">
    <property type="entry name" value="PlsY"/>
    <property type="match status" value="1"/>
</dbReference>
<dbReference type="PANTHER" id="PTHR30309">
    <property type="entry name" value="INNER MEMBRANE PROTEIN YGIH"/>
    <property type="match status" value="1"/>
</dbReference>
<evidence type="ECO:0000313" key="12">
    <source>
        <dbReference type="Proteomes" id="UP001197795"/>
    </source>
</evidence>
<dbReference type="AlphaFoldDB" id="A0AAE3D8I8"/>
<dbReference type="InterPro" id="IPR003811">
    <property type="entry name" value="G3P_acylTferase_PlsY"/>
</dbReference>
<evidence type="ECO:0000313" key="11">
    <source>
        <dbReference type="EMBL" id="MCC2120677.1"/>
    </source>
</evidence>
<feature type="transmembrane region" description="Helical" evidence="10">
    <location>
        <begin position="148"/>
        <end position="168"/>
    </location>
</feature>
<organism evidence="11 12">
    <name type="scientific">Waltera acetigignens</name>
    <dbReference type="NCBI Taxonomy" id="2981769"/>
    <lineage>
        <taxon>Bacteria</taxon>
        <taxon>Bacillati</taxon>
        <taxon>Bacillota</taxon>
        <taxon>Clostridia</taxon>
        <taxon>Lachnospirales</taxon>
        <taxon>Lachnospiraceae</taxon>
        <taxon>Waltera</taxon>
    </lineage>
</organism>
<reference evidence="11 12" key="1">
    <citation type="submission" date="2021-10" db="EMBL/GenBank/DDBJ databases">
        <title>Anaerobic single-cell dispensing facilitates the cultivation of human gut bacteria.</title>
        <authorList>
            <person name="Afrizal A."/>
        </authorList>
    </citation>
    <scope>NUCLEOTIDE SEQUENCE [LARGE SCALE GENOMIC DNA]</scope>
    <source>
        <strain evidence="11 12">CLA-AA-H273</strain>
    </source>
</reference>
<dbReference type="NCBIfam" id="TIGR00023">
    <property type="entry name" value="glycerol-3-phosphate 1-O-acyltransferase PlsY"/>
    <property type="match status" value="1"/>
</dbReference>
<keyword evidence="12" id="KW-1185">Reference proteome</keyword>
<evidence type="ECO:0000256" key="4">
    <source>
        <dbReference type="ARBA" id="ARBA00022692"/>
    </source>
</evidence>
<keyword evidence="7 10" id="KW-0472">Membrane</keyword>
<keyword evidence="4 10" id="KW-0812">Transmembrane</keyword>
<dbReference type="Proteomes" id="UP001197795">
    <property type="component" value="Unassembled WGS sequence"/>
</dbReference>
<feature type="transmembrane region" description="Helical" evidence="10">
    <location>
        <begin position="174"/>
        <end position="191"/>
    </location>
</feature>
<name>A0AAE3D8I8_9FIRM</name>
<dbReference type="GO" id="GO:0043772">
    <property type="term" value="F:acyl-phosphate glycerol-3-phosphate acyltransferase activity"/>
    <property type="evidence" value="ECO:0007669"/>
    <property type="project" value="UniProtKB-UniRule"/>
</dbReference>
<evidence type="ECO:0000256" key="1">
    <source>
        <dbReference type="ARBA" id="ARBA00022475"/>
    </source>
</evidence>
<evidence type="ECO:0000256" key="6">
    <source>
        <dbReference type="ARBA" id="ARBA00023098"/>
    </source>
</evidence>
<keyword evidence="5 10" id="KW-1133">Transmembrane helix</keyword>
<comment type="pathway">
    <text evidence="10">Lipid metabolism; phospholipid metabolism.</text>
</comment>
<evidence type="ECO:0000256" key="9">
    <source>
        <dbReference type="ARBA" id="ARBA00023264"/>
    </source>
</evidence>
<keyword evidence="11" id="KW-0012">Acyltransferase</keyword>
<evidence type="ECO:0000256" key="3">
    <source>
        <dbReference type="ARBA" id="ARBA00022679"/>
    </source>
</evidence>
<evidence type="ECO:0000256" key="2">
    <source>
        <dbReference type="ARBA" id="ARBA00022516"/>
    </source>
</evidence>
<keyword evidence="9 10" id="KW-1208">Phospholipid metabolism</keyword>
<comment type="similarity">
    <text evidence="10">Belongs to the PlsY family.</text>
</comment>
<dbReference type="SMART" id="SM01207">
    <property type="entry name" value="G3P_acyltransf"/>
    <property type="match status" value="1"/>
</dbReference>
<keyword evidence="3 10" id="KW-0808">Transferase</keyword>
<keyword evidence="8 10" id="KW-0594">Phospholipid biosynthesis</keyword>
<protein>
    <recommendedName>
        <fullName evidence="10">Glycerol-3-phosphate acyltransferase</fullName>
    </recommendedName>
    <alternativeName>
        <fullName evidence="10">Acyl-PO4 G3P acyltransferase</fullName>
    </alternativeName>
    <alternativeName>
        <fullName evidence="10">Acyl-phosphate--glycerol-3-phosphate acyltransferase</fullName>
    </alternativeName>
    <alternativeName>
        <fullName evidence="10">G3P acyltransferase</fullName>
        <shortName evidence="10">GPAT</shortName>
        <ecNumber evidence="10">2.3.1.275</ecNumber>
    </alternativeName>
    <alternativeName>
        <fullName evidence="10">Lysophosphatidic acid synthase</fullName>
        <shortName evidence="10">LPA synthase</shortName>
    </alternativeName>
</protein>
<dbReference type="GO" id="GO:0008654">
    <property type="term" value="P:phospholipid biosynthetic process"/>
    <property type="evidence" value="ECO:0007669"/>
    <property type="project" value="UniProtKB-UniRule"/>
</dbReference>
<keyword evidence="6 10" id="KW-0443">Lipid metabolism</keyword>
<evidence type="ECO:0000256" key="8">
    <source>
        <dbReference type="ARBA" id="ARBA00023209"/>
    </source>
</evidence>
<dbReference type="EC" id="2.3.1.275" evidence="10"/>
<keyword evidence="1 10" id="KW-1003">Cell membrane</keyword>
<dbReference type="RefSeq" id="WP_119623667.1">
    <property type="nucleotide sequence ID" value="NZ_JAJEPV010000040.1"/>
</dbReference>
<evidence type="ECO:0000256" key="7">
    <source>
        <dbReference type="ARBA" id="ARBA00023136"/>
    </source>
</evidence>
<comment type="function">
    <text evidence="10">Catalyzes the transfer of an acyl group from acyl-phosphate (acyl-PO(4)) to glycerol-3-phosphate (G3P) to form lysophosphatidic acid (LPA). This enzyme utilizes acyl-phosphate as fatty acyl donor, but not acyl-CoA or acyl-ACP.</text>
</comment>
<dbReference type="EMBL" id="JAJEPV010000040">
    <property type="protein sequence ID" value="MCC2120677.1"/>
    <property type="molecule type" value="Genomic_DNA"/>
</dbReference>
<comment type="caution">
    <text evidence="11">The sequence shown here is derived from an EMBL/GenBank/DDBJ whole genome shotgun (WGS) entry which is preliminary data.</text>
</comment>
<feature type="transmembrane region" description="Helical" evidence="10">
    <location>
        <begin position="111"/>
        <end position="136"/>
    </location>
</feature>
<dbReference type="GO" id="GO:0005886">
    <property type="term" value="C:plasma membrane"/>
    <property type="evidence" value="ECO:0007669"/>
    <property type="project" value="UniProtKB-SubCell"/>
</dbReference>
<comment type="subunit">
    <text evidence="10">Probably interacts with PlsX.</text>
</comment>
<comment type="catalytic activity">
    <reaction evidence="10">
        <text>an acyl phosphate + sn-glycerol 3-phosphate = a 1-acyl-sn-glycero-3-phosphate + phosphate</text>
        <dbReference type="Rhea" id="RHEA:34075"/>
        <dbReference type="ChEBI" id="CHEBI:43474"/>
        <dbReference type="ChEBI" id="CHEBI:57597"/>
        <dbReference type="ChEBI" id="CHEBI:57970"/>
        <dbReference type="ChEBI" id="CHEBI:59918"/>
        <dbReference type="EC" id="2.3.1.275"/>
    </reaction>
</comment>
<feature type="transmembrane region" description="Helical" evidence="10">
    <location>
        <begin position="82"/>
        <end position="105"/>
    </location>
</feature>
<evidence type="ECO:0000256" key="10">
    <source>
        <dbReference type="HAMAP-Rule" id="MF_01043"/>
    </source>
</evidence>
<gene>
    <name evidence="10 11" type="primary">plsY</name>
    <name evidence="11" type="ORF">LKD75_13965</name>
</gene>
<comment type="subcellular location">
    <subcellularLocation>
        <location evidence="10">Cell membrane</location>
        <topology evidence="10">Multi-pass membrane protein</topology>
    </subcellularLocation>
</comment>
<evidence type="ECO:0000256" key="5">
    <source>
        <dbReference type="ARBA" id="ARBA00022989"/>
    </source>
</evidence>
<sequence length="228" mass="25017">MERVICLLIGYVFGLFQTAYFYGKAKGIDIRKYGSGNAGTTNALRVLGTKAGLIVLAGDCLKCIVAVCITKALFTTGHPENIYLLCLYTGAGAIIGHNFPFYMGFKGGKGIAATAGLILSFHPYFIVMGVVLFFGTFLTTHYVSLGSLLVYAGFMIQMVVCGQTGLFGTMPQSQLYEMYAITAFLTVMAYWKHRQNIVRLIHGNERKTYLFKNKKSAEAQTEISGEDK</sequence>